<comment type="caution">
    <text evidence="2">The sequence shown here is derived from an EMBL/GenBank/DDBJ whole genome shotgun (WGS) entry which is preliminary data.</text>
</comment>
<protein>
    <submittedName>
        <fullName evidence="2">Membrane protein</fullName>
    </submittedName>
</protein>
<dbReference type="AlphaFoldDB" id="A0A157ZAE1"/>
<evidence type="ECO:0000313" key="2">
    <source>
        <dbReference type="EMBL" id="SAK42522.1"/>
    </source>
</evidence>
<name>A0A157ZAE1_9BURK</name>
<feature type="transmembrane region" description="Helical" evidence="1">
    <location>
        <begin position="54"/>
        <end position="74"/>
    </location>
</feature>
<evidence type="ECO:0000256" key="1">
    <source>
        <dbReference type="SAM" id="Phobius"/>
    </source>
</evidence>
<dbReference type="EMBL" id="FCOJ02000002">
    <property type="protein sequence ID" value="SAK42522.1"/>
    <property type="molecule type" value="Genomic_DNA"/>
</dbReference>
<keyword evidence="1" id="KW-0812">Transmembrane</keyword>
<reference evidence="2" key="1">
    <citation type="submission" date="2016-01" db="EMBL/GenBank/DDBJ databases">
        <authorList>
            <person name="Peeters C."/>
        </authorList>
    </citation>
    <scope>NUCLEOTIDE SEQUENCE [LARGE SCALE GENOMIC DNA]</scope>
    <source>
        <strain evidence="2">LMG 29325</strain>
    </source>
</reference>
<keyword evidence="1" id="KW-1133">Transmembrane helix</keyword>
<sequence length="81" mass="9226">MTLQTCLVLILFLANTLLYPYARFVYEGVVRYIVGDNIFVFPVLLVLPVKVLMMILCWVFAIFISPVGLIYLYFSSVKSPG</sequence>
<keyword evidence="3" id="KW-1185">Reference proteome</keyword>
<organism evidence="2 3">
    <name type="scientific">Caballeronia glebae</name>
    <dbReference type="NCBI Taxonomy" id="1777143"/>
    <lineage>
        <taxon>Bacteria</taxon>
        <taxon>Pseudomonadati</taxon>
        <taxon>Pseudomonadota</taxon>
        <taxon>Betaproteobacteria</taxon>
        <taxon>Burkholderiales</taxon>
        <taxon>Burkholderiaceae</taxon>
        <taxon>Caballeronia</taxon>
    </lineage>
</organism>
<keyword evidence="1" id="KW-0472">Membrane</keyword>
<evidence type="ECO:0000313" key="3">
    <source>
        <dbReference type="Proteomes" id="UP000054596"/>
    </source>
</evidence>
<dbReference type="STRING" id="1777143.AWB82_00408"/>
<gene>
    <name evidence="2" type="ORF">AWB82_00408</name>
</gene>
<accession>A0A157ZAE1</accession>
<dbReference type="Proteomes" id="UP000054596">
    <property type="component" value="Unassembled WGS sequence"/>
</dbReference>
<proteinExistence type="predicted"/>